<keyword evidence="3" id="KW-0597">Phosphoprotein</keyword>
<name>A0A328BV67_9BACT</name>
<feature type="signal peptide" evidence="13">
    <location>
        <begin position="1"/>
        <end position="24"/>
    </location>
</feature>
<evidence type="ECO:0000256" key="2">
    <source>
        <dbReference type="ARBA" id="ARBA00012438"/>
    </source>
</evidence>
<keyword evidence="4" id="KW-0808">Transferase</keyword>
<evidence type="ECO:0000256" key="8">
    <source>
        <dbReference type="ARBA" id="ARBA00023012"/>
    </source>
</evidence>
<evidence type="ECO:0000256" key="1">
    <source>
        <dbReference type="ARBA" id="ARBA00000085"/>
    </source>
</evidence>
<feature type="domain" description="Histidine kinase" evidence="14">
    <location>
        <begin position="474"/>
        <end position="664"/>
    </location>
</feature>
<dbReference type="GO" id="GO:0016020">
    <property type="term" value="C:membrane"/>
    <property type="evidence" value="ECO:0007669"/>
    <property type="project" value="InterPro"/>
</dbReference>
<dbReference type="PROSITE" id="PS50109">
    <property type="entry name" value="HIS_KIN"/>
    <property type="match status" value="1"/>
</dbReference>
<dbReference type="AlphaFoldDB" id="A0A328BV67"/>
<comment type="caution">
    <text evidence="15">The sequence shown here is derived from an EMBL/GenBank/DDBJ whole genome shotgun (WGS) entry which is preliminary data.</text>
</comment>
<keyword evidence="12" id="KW-0472">Membrane</keyword>
<dbReference type="GO" id="GO:0005524">
    <property type="term" value="F:ATP binding"/>
    <property type="evidence" value="ECO:0007669"/>
    <property type="project" value="UniProtKB-KW"/>
</dbReference>
<dbReference type="Gene3D" id="3.30.565.10">
    <property type="entry name" value="Histidine kinase-like ATPase, C-terminal domain"/>
    <property type="match status" value="1"/>
</dbReference>
<keyword evidence="7" id="KW-0067">ATP-binding</keyword>
<dbReference type="Pfam" id="PF17874">
    <property type="entry name" value="TPR_MalT"/>
    <property type="match status" value="1"/>
</dbReference>
<dbReference type="InterPro" id="IPR019734">
    <property type="entry name" value="TPR_rpt"/>
</dbReference>
<dbReference type="EMBL" id="QHKM01000001">
    <property type="protein sequence ID" value="RAK70509.1"/>
    <property type="molecule type" value="Genomic_DNA"/>
</dbReference>
<evidence type="ECO:0000256" key="6">
    <source>
        <dbReference type="ARBA" id="ARBA00022777"/>
    </source>
</evidence>
<evidence type="ECO:0000256" key="12">
    <source>
        <dbReference type="SAM" id="Phobius"/>
    </source>
</evidence>
<keyword evidence="10" id="KW-0175">Coiled coil</keyword>
<evidence type="ECO:0000256" key="13">
    <source>
        <dbReference type="SAM" id="SignalP"/>
    </source>
</evidence>
<evidence type="ECO:0000256" key="3">
    <source>
        <dbReference type="ARBA" id="ARBA00022553"/>
    </source>
</evidence>
<keyword evidence="12" id="KW-0812">Transmembrane</keyword>
<evidence type="ECO:0000256" key="7">
    <source>
        <dbReference type="ARBA" id="ARBA00022840"/>
    </source>
</evidence>
<dbReference type="EC" id="2.7.13.3" evidence="2"/>
<keyword evidence="9" id="KW-0802">TPR repeat</keyword>
<dbReference type="PANTHER" id="PTHR24421:SF10">
    <property type="entry name" value="NITRATE_NITRITE SENSOR PROTEIN NARQ"/>
    <property type="match status" value="1"/>
</dbReference>
<keyword evidence="8" id="KW-0902">Two-component regulatory system</keyword>
<proteinExistence type="predicted"/>
<dbReference type="GO" id="GO:0000155">
    <property type="term" value="F:phosphorelay sensor kinase activity"/>
    <property type="evidence" value="ECO:0007669"/>
    <property type="project" value="InterPro"/>
</dbReference>
<keyword evidence="16" id="KW-1185">Reference proteome</keyword>
<gene>
    <name evidence="15" type="ORF">DLM85_06655</name>
</gene>
<dbReference type="SMART" id="SM00028">
    <property type="entry name" value="TPR"/>
    <property type="match status" value="3"/>
</dbReference>
<dbReference type="OrthoDB" id="1523646at2"/>
<dbReference type="InterPro" id="IPR011712">
    <property type="entry name" value="Sig_transdc_His_kin_sub3_dim/P"/>
</dbReference>
<protein>
    <recommendedName>
        <fullName evidence="2">histidine kinase</fullName>
        <ecNumber evidence="2">2.7.13.3</ecNumber>
    </recommendedName>
</protein>
<evidence type="ECO:0000256" key="4">
    <source>
        <dbReference type="ARBA" id="ARBA00022679"/>
    </source>
</evidence>
<accession>A0A328BV67</accession>
<dbReference type="InterPro" id="IPR003594">
    <property type="entry name" value="HATPase_dom"/>
</dbReference>
<dbReference type="PANTHER" id="PTHR24421">
    <property type="entry name" value="NITRATE/NITRITE SENSOR PROTEIN NARX-RELATED"/>
    <property type="match status" value="1"/>
</dbReference>
<dbReference type="RefSeq" id="WP_111477259.1">
    <property type="nucleotide sequence ID" value="NZ_QHKM01000001.1"/>
</dbReference>
<comment type="catalytic activity">
    <reaction evidence="1">
        <text>ATP + protein L-histidine = ADP + protein N-phospho-L-histidine.</text>
        <dbReference type="EC" id="2.7.13.3"/>
    </reaction>
</comment>
<keyword evidence="5" id="KW-0547">Nucleotide-binding</keyword>
<evidence type="ECO:0000313" key="16">
    <source>
        <dbReference type="Proteomes" id="UP000248553"/>
    </source>
</evidence>
<keyword evidence="13" id="KW-0732">Signal</keyword>
<dbReference type="InterPro" id="IPR036890">
    <property type="entry name" value="HATPase_C_sf"/>
</dbReference>
<reference evidence="16" key="1">
    <citation type="submission" date="2018-05" db="EMBL/GenBank/DDBJ databases">
        <authorList>
            <person name="Nie L."/>
        </authorList>
    </citation>
    <scope>NUCLEOTIDE SEQUENCE [LARGE SCALE GENOMIC DNA]</scope>
    <source>
        <strain evidence="16">NL</strain>
    </source>
</reference>
<evidence type="ECO:0000256" key="9">
    <source>
        <dbReference type="PROSITE-ProRule" id="PRU00339"/>
    </source>
</evidence>
<dbReference type="InterPro" id="IPR050482">
    <property type="entry name" value="Sensor_HK_TwoCompSys"/>
</dbReference>
<dbReference type="PROSITE" id="PS50005">
    <property type="entry name" value="TPR"/>
    <property type="match status" value="1"/>
</dbReference>
<dbReference type="CDD" id="cd16917">
    <property type="entry name" value="HATPase_UhpB-NarQ-NarX-like"/>
    <property type="match status" value="1"/>
</dbReference>
<evidence type="ECO:0000313" key="15">
    <source>
        <dbReference type="EMBL" id="RAK70509.1"/>
    </source>
</evidence>
<evidence type="ECO:0000256" key="11">
    <source>
        <dbReference type="SAM" id="MobiDB-lite"/>
    </source>
</evidence>
<evidence type="ECO:0000259" key="14">
    <source>
        <dbReference type="PROSITE" id="PS50109"/>
    </source>
</evidence>
<feature type="region of interest" description="Disordered" evidence="11">
    <location>
        <begin position="26"/>
        <end position="47"/>
    </location>
</feature>
<dbReference type="InterPro" id="IPR005467">
    <property type="entry name" value="His_kinase_dom"/>
</dbReference>
<dbReference type="Gene3D" id="1.20.5.1930">
    <property type="match status" value="1"/>
</dbReference>
<dbReference type="GO" id="GO:0046983">
    <property type="term" value="F:protein dimerization activity"/>
    <property type="evidence" value="ECO:0007669"/>
    <property type="project" value="InterPro"/>
</dbReference>
<dbReference type="Gene3D" id="1.25.40.10">
    <property type="entry name" value="Tetratricopeptide repeat domain"/>
    <property type="match status" value="2"/>
</dbReference>
<feature type="chain" id="PRO_5016420340" description="histidine kinase" evidence="13">
    <location>
        <begin position="25"/>
        <end position="664"/>
    </location>
</feature>
<dbReference type="InterPro" id="IPR041617">
    <property type="entry name" value="TPR_MalT"/>
</dbReference>
<sequence>MRWFLFASAAFFSLWLLVVSGAEATPRNAHPTAPPPPSGPTTLAAGRVQRTSQHRLDSIQALIRARPRLDTVKIALTTHLAWEIQQRDTRASLPVLLEALRLARQLGYKDYEAEALLDVADCYILLGEYDAAKRWMSKTNTEFTRLHNVGGQIRCLGRLARIAAQQGQYATALAYCLRVPASYDAGDTRRFYTSLQIQIGNVYRQLGELDHAERYLRHALQVSQRYDYPDRLNLIYGELGEIRRAQGRWPQARRYYARSMAISQRLHLAPEILRMEINLAEMDEQLGHPAAAMTRAHVVLGPTRQVLPLAVPRVLGLLGRSSLTRGWTDSAVAYAHQSLRESRLLRAPEGIRDAHEVLARAYAHRRDFARAYQAQQQFMAARDSLTGAEVSRRTGALQYRHELGRQQAQIQLLTQKTRLQQQQQELNRLRQRWQALLLLGLIGVVAGLSGLAFWQYRRRQAAREAALRTSLAADLHDDVGSLLTQISMQSTMLREGLYPPEQQRQHLDHMAETSRQAARQMSDVVWGIDARNDSLSSVLDRMRDHAYLVLPPAGVELDFAADPDLTATAVPLASRQALYLIYKEALHNAVKHAGARQVTVRLRLHGRQLELDVHDDGRGAPVPARTSAGQGLRNMQARAAAAAGTVSYDASGPGFRVVARLPLS</sequence>
<dbReference type="SUPFAM" id="SSF55874">
    <property type="entry name" value="ATPase domain of HSP90 chaperone/DNA topoisomerase II/histidine kinase"/>
    <property type="match status" value="1"/>
</dbReference>
<dbReference type="SMART" id="SM00387">
    <property type="entry name" value="HATPase_c"/>
    <property type="match status" value="1"/>
</dbReference>
<keyword evidence="12" id="KW-1133">Transmembrane helix</keyword>
<keyword evidence="6" id="KW-0418">Kinase</keyword>
<feature type="coiled-coil region" evidence="10">
    <location>
        <begin position="405"/>
        <end position="439"/>
    </location>
</feature>
<dbReference type="InterPro" id="IPR011990">
    <property type="entry name" value="TPR-like_helical_dom_sf"/>
</dbReference>
<dbReference type="Proteomes" id="UP000248553">
    <property type="component" value="Unassembled WGS sequence"/>
</dbReference>
<evidence type="ECO:0000256" key="10">
    <source>
        <dbReference type="SAM" id="Coils"/>
    </source>
</evidence>
<feature type="repeat" description="TPR" evidence="9">
    <location>
        <begin position="193"/>
        <end position="226"/>
    </location>
</feature>
<dbReference type="SUPFAM" id="SSF48452">
    <property type="entry name" value="TPR-like"/>
    <property type="match status" value="2"/>
</dbReference>
<dbReference type="Pfam" id="PF07730">
    <property type="entry name" value="HisKA_3"/>
    <property type="match status" value="1"/>
</dbReference>
<evidence type="ECO:0000256" key="5">
    <source>
        <dbReference type="ARBA" id="ARBA00022741"/>
    </source>
</evidence>
<organism evidence="15 16">
    <name type="scientific">Hymenobacter edaphi</name>
    <dbReference type="NCBI Taxonomy" id="2211146"/>
    <lineage>
        <taxon>Bacteria</taxon>
        <taxon>Pseudomonadati</taxon>
        <taxon>Bacteroidota</taxon>
        <taxon>Cytophagia</taxon>
        <taxon>Cytophagales</taxon>
        <taxon>Hymenobacteraceae</taxon>
        <taxon>Hymenobacter</taxon>
    </lineage>
</organism>
<dbReference type="Pfam" id="PF02518">
    <property type="entry name" value="HATPase_c"/>
    <property type="match status" value="1"/>
</dbReference>
<feature type="transmembrane region" description="Helical" evidence="12">
    <location>
        <begin position="433"/>
        <end position="454"/>
    </location>
</feature>